<dbReference type="SMART" id="SM00356">
    <property type="entry name" value="ZnF_C3H1"/>
    <property type="match status" value="5"/>
</dbReference>
<evidence type="ECO:0000259" key="7">
    <source>
        <dbReference type="PROSITE" id="PS50158"/>
    </source>
</evidence>
<evidence type="ECO:0000256" key="3">
    <source>
        <dbReference type="ARBA" id="ARBA00022833"/>
    </source>
</evidence>
<feature type="zinc finger region" description="C3H1-type" evidence="4">
    <location>
        <begin position="782"/>
        <end position="809"/>
    </location>
</feature>
<protein>
    <submittedName>
        <fullName evidence="8">Uncharacterized protein</fullName>
    </submittedName>
</protein>
<evidence type="ECO:0000313" key="8">
    <source>
        <dbReference type="EMBL" id="OSS47310.1"/>
    </source>
</evidence>
<sequence length="957" mass="105050">MFQDAWKSVVMKVTGEVAPATAPQVAPESVGSKKKKRTRDEVSSSTSQEIPNEINNKAPLTNEPVPKRPRTDKYGLYYQGRIDFLTSSLLKIHTDFRRSEGRHLPLTKEAASTVRSNIQTVIDKMRASNTELFESKMKDFVPVFQNLYTIKLKASDENRELKEAKRLVEMWARDFLDGPLLFNAWPYLPGACRQVLSDLRLQLDQIRIHITDLRSGNGEEQGSYAVTGEEAESRCAQILRVLHPGKDHKMRSYDDVETRNRHNGRLEKEVASMTAANEQRANVVSRHDDLSTGFKTLVGALVDGNAATADVLKAIVSHQTTTPGTTPPNNAAPATATPNTTASAPSAASVSSTEEQARAVHGVQQGKMGLMTTRKTQEKEAWYKKVEDRMWLYDQAIYELGIHQYGGPIPTSVVALQVPDVQACYIRLVQLWKDLDLNGTYDLQKLRTCKDSLYSFAISMREAHFLLHLLVFYGDSCTNLGETGWSLSHMRWLQSDMVPYASELPLVHSKSDVDMICQVLEKYCPEQPLLKRQFVSVDTPAAVDTMLTDGHCPYFAQGICRNINTCTLGHPEHLRKAAACADLNTHGICKWGLGCSYAHIRLQPDAAQIHAAQLDAAQFNTVQLNAAQALVPHVNTAVPAAGLIAYALNGRGEQVNALDPNNYCKNWYMNKCNNDQCPRIHQNPPQGLVQQLRQVQLHPSSDFSNVNHFQNGGQGAQSVSQPATNNTQVCRQFAKGEVCKFGDKCRFSHNVTQQVGDTQMGGAAVNGDNHNAGAPAAVARNPRFNKPCKNETNGRACSNNNCMFIHSNLNSRTYATTNQAAIAQAQSLAGGNLTFVPGQPVVFAQPQATKTMPPPPVPNNNNGMSNITCHGCGQIGHKKNDCSQRSQGGAQQLRIAGNVTCHGCGQVGHKKNNCTGGQGGQGGQRSNQGGRRGNQRGNQQRGSRNHGNRNNSFLSIL</sequence>
<evidence type="ECO:0000256" key="1">
    <source>
        <dbReference type="ARBA" id="ARBA00022723"/>
    </source>
</evidence>
<dbReference type="GO" id="GO:0003676">
    <property type="term" value="F:nucleic acid binding"/>
    <property type="evidence" value="ECO:0007669"/>
    <property type="project" value="InterPro"/>
</dbReference>
<feature type="compositionally biased region" description="Low complexity" evidence="5">
    <location>
        <begin position="320"/>
        <end position="353"/>
    </location>
</feature>
<dbReference type="SMART" id="SM00343">
    <property type="entry name" value="ZnF_C2HC"/>
    <property type="match status" value="2"/>
</dbReference>
<name>A0A1Y2LU34_EPING</name>
<evidence type="ECO:0000256" key="2">
    <source>
        <dbReference type="ARBA" id="ARBA00022771"/>
    </source>
</evidence>
<dbReference type="AlphaFoldDB" id="A0A1Y2LU34"/>
<reference evidence="8 9" key="1">
    <citation type="journal article" date="2017" name="Genome Announc.">
        <title>Genome sequence of the saprophytic ascomycete Epicoccum nigrum ICMP 19927 strain isolated from New Zealand.</title>
        <authorList>
            <person name="Fokin M."/>
            <person name="Fleetwood D."/>
            <person name="Weir B.S."/>
            <person name="Villas-Boas S.G."/>
        </authorList>
    </citation>
    <scope>NUCLEOTIDE SEQUENCE [LARGE SCALE GENOMIC DNA]</scope>
    <source>
        <strain evidence="8 9">ICMP 19927</strain>
    </source>
</reference>
<feature type="zinc finger region" description="C3H1-type" evidence="4">
    <location>
        <begin position="724"/>
        <end position="752"/>
    </location>
</feature>
<dbReference type="InterPro" id="IPR001878">
    <property type="entry name" value="Znf_CCHC"/>
</dbReference>
<feature type="domain" description="C3H1-type" evidence="6">
    <location>
        <begin position="724"/>
        <end position="752"/>
    </location>
</feature>
<feature type="compositionally biased region" description="Polar residues" evidence="5">
    <location>
        <begin position="43"/>
        <end position="59"/>
    </location>
</feature>
<dbReference type="EMBL" id="KZ107849">
    <property type="protein sequence ID" value="OSS47310.1"/>
    <property type="molecule type" value="Genomic_DNA"/>
</dbReference>
<feature type="domain" description="C3H1-type" evidence="6">
    <location>
        <begin position="574"/>
        <end position="602"/>
    </location>
</feature>
<keyword evidence="1 4" id="KW-0479">Metal-binding</keyword>
<feature type="compositionally biased region" description="Low complexity" evidence="5">
    <location>
        <begin position="924"/>
        <end position="942"/>
    </location>
</feature>
<dbReference type="InterPro" id="IPR036855">
    <property type="entry name" value="Znf_CCCH_sf"/>
</dbReference>
<dbReference type="PROSITE" id="PS50103">
    <property type="entry name" value="ZF_C3H1"/>
    <property type="match status" value="4"/>
</dbReference>
<evidence type="ECO:0000259" key="6">
    <source>
        <dbReference type="PROSITE" id="PS50103"/>
    </source>
</evidence>
<keyword evidence="3 4" id="KW-0862">Zinc</keyword>
<feature type="domain" description="C3H1-type" evidence="6">
    <location>
        <begin position="551"/>
        <end position="573"/>
    </location>
</feature>
<dbReference type="SUPFAM" id="SSF90229">
    <property type="entry name" value="CCCH zinc finger"/>
    <property type="match status" value="1"/>
</dbReference>
<dbReference type="SUPFAM" id="SSF57756">
    <property type="entry name" value="Retrovirus zinc finger-like domains"/>
    <property type="match status" value="1"/>
</dbReference>
<dbReference type="Gene3D" id="4.10.1000.10">
    <property type="entry name" value="Zinc finger, CCCH-type"/>
    <property type="match status" value="2"/>
</dbReference>
<evidence type="ECO:0000313" key="9">
    <source>
        <dbReference type="Proteomes" id="UP000193240"/>
    </source>
</evidence>
<feature type="zinc finger region" description="C3H1-type" evidence="4">
    <location>
        <begin position="551"/>
        <end position="573"/>
    </location>
</feature>
<dbReference type="InterPro" id="IPR036875">
    <property type="entry name" value="Znf_CCHC_sf"/>
</dbReference>
<dbReference type="STRING" id="105696.A0A1Y2LU34"/>
<feature type="region of interest" description="Disordered" evidence="5">
    <location>
        <begin position="319"/>
        <end position="364"/>
    </location>
</feature>
<dbReference type="InParanoid" id="A0A1Y2LU34"/>
<organism evidence="8 9">
    <name type="scientific">Epicoccum nigrum</name>
    <name type="common">Soil fungus</name>
    <name type="synonym">Epicoccum purpurascens</name>
    <dbReference type="NCBI Taxonomy" id="105696"/>
    <lineage>
        <taxon>Eukaryota</taxon>
        <taxon>Fungi</taxon>
        <taxon>Dikarya</taxon>
        <taxon>Ascomycota</taxon>
        <taxon>Pezizomycotina</taxon>
        <taxon>Dothideomycetes</taxon>
        <taxon>Pleosporomycetidae</taxon>
        <taxon>Pleosporales</taxon>
        <taxon>Pleosporineae</taxon>
        <taxon>Didymellaceae</taxon>
        <taxon>Epicoccum</taxon>
    </lineage>
</organism>
<feature type="region of interest" description="Disordered" evidence="5">
    <location>
        <begin position="17"/>
        <end position="71"/>
    </location>
</feature>
<dbReference type="Proteomes" id="UP000193240">
    <property type="component" value="Unassembled WGS sequence"/>
</dbReference>
<evidence type="ECO:0000256" key="5">
    <source>
        <dbReference type="SAM" id="MobiDB-lite"/>
    </source>
</evidence>
<evidence type="ECO:0000256" key="4">
    <source>
        <dbReference type="PROSITE-ProRule" id="PRU00723"/>
    </source>
</evidence>
<dbReference type="Pfam" id="PF18044">
    <property type="entry name" value="zf-CCCH_4"/>
    <property type="match status" value="1"/>
</dbReference>
<feature type="compositionally biased region" description="Low complexity" evidence="5">
    <location>
        <begin position="948"/>
        <end position="957"/>
    </location>
</feature>
<proteinExistence type="predicted"/>
<dbReference type="InterPro" id="IPR000571">
    <property type="entry name" value="Znf_CCCH"/>
</dbReference>
<gene>
    <name evidence="8" type="ORF">B5807_09983</name>
</gene>
<feature type="domain" description="CCHC-type" evidence="7">
    <location>
        <begin position="901"/>
        <end position="914"/>
    </location>
</feature>
<dbReference type="PROSITE" id="PS50158">
    <property type="entry name" value="ZF_CCHC"/>
    <property type="match status" value="2"/>
</dbReference>
<feature type="zinc finger region" description="C3H1-type" evidence="4">
    <location>
        <begin position="574"/>
        <end position="602"/>
    </location>
</feature>
<feature type="domain" description="CCHC-type" evidence="7">
    <location>
        <begin position="869"/>
        <end position="884"/>
    </location>
</feature>
<feature type="domain" description="C3H1-type" evidence="6">
    <location>
        <begin position="782"/>
        <end position="809"/>
    </location>
</feature>
<accession>A0A1Y2LU34</accession>
<keyword evidence="9" id="KW-1185">Reference proteome</keyword>
<dbReference type="InterPro" id="IPR041367">
    <property type="entry name" value="Znf-CCCH_4"/>
</dbReference>
<keyword evidence="2 4" id="KW-0863">Zinc-finger</keyword>
<feature type="region of interest" description="Disordered" evidence="5">
    <location>
        <begin position="912"/>
        <end position="957"/>
    </location>
</feature>
<dbReference type="Gene3D" id="4.10.60.10">
    <property type="entry name" value="Zinc finger, CCHC-type"/>
    <property type="match status" value="1"/>
</dbReference>
<dbReference type="GO" id="GO:0008270">
    <property type="term" value="F:zinc ion binding"/>
    <property type="evidence" value="ECO:0007669"/>
    <property type="project" value="UniProtKB-KW"/>
</dbReference>